<sequence length="83" mass="9084">MPGYVFLVDIFAVILAITGFSMAFRQSFVRRLIGRPPPPTSPLVAANRDEEPITYVLRIAGVMLMIFGIAIGGMVTLFNLAQL</sequence>
<evidence type="ECO:0000313" key="2">
    <source>
        <dbReference type="EMBL" id="APL93352.1"/>
    </source>
</evidence>
<feature type="transmembrane region" description="Helical" evidence="1">
    <location>
        <begin position="55"/>
        <end position="78"/>
    </location>
</feature>
<keyword evidence="1" id="KW-0812">Transmembrane</keyword>
<name>A0A1L5BKP6_SPHIB</name>
<dbReference type="EMBL" id="CP013070">
    <property type="protein sequence ID" value="APL93352.1"/>
    <property type="molecule type" value="Genomic_DNA"/>
</dbReference>
<dbReference type="KEGG" id="sinb:SIDU_01780"/>
<dbReference type="Proteomes" id="UP000004550">
    <property type="component" value="Chromosome"/>
</dbReference>
<proteinExistence type="predicted"/>
<gene>
    <name evidence="2" type="ORF">SIDU_01780</name>
</gene>
<evidence type="ECO:0000256" key="1">
    <source>
        <dbReference type="SAM" id="Phobius"/>
    </source>
</evidence>
<organism evidence="2 3">
    <name type="scientific">Sphingobium indicum (strain DSM 16412 / CCM 7286 / MTCC 6364 / B90A)</name>
    <dbReference type="NCBI Taxonomy" id="861109"/>
    <lineage>
        <taxon>Bacteria</taxon>
        <taxon>Pseudomonadati</taxon>
        <taxon>Pseudomonadota</taxon>
        <taxon>Alphaproteobacteria</taxon>
        <taxon>Sphingomonadales</taxon>
        <taxon>Sphingomonadaceae</taxon>
        <taxon>Sphingobium</taxon>
    </lineage>
</organism>
<feature type="transmembrane region" description="Helical" evidence="1">
    <location>
        <begin position="6"/>
        <end position="24"/>
    </location>
</feature>
<protein>
    <submittedName>
        <fullName evidence="2">Uncharacterized protein</fullName>
    </submittedName>
</protein>
<keyword evidence="1" id="KW-0472">Membrane</keyword>
<evidence type="ECO:0000313" key="3">
    <source>
        <dbReference type="Proteomes" id="UP000004550"/>
    </source>
</evidence>
<dbReference type="RefSeq" id="WP_007683788.1">
    <property type="nucleotide sequence ID" value="NZ_CP013070.1"/>
</dbReference>
<dbReference type="AlphaFoldDB" id="A0A1L5BKP6"/>
<reference evidence="2 3" key="1">
    <citation type="journal article" date="2012" name="J. Bacteriol.">
        <title>Genome sequence of Sphingobium indicum B90A, a hexachlorocyclohexane-degrading bacterium.</title>
        <authorList>
            <person name="Anand S."/>
            <person name="Sangwan N."/>
            <person name="Lata P."/>
            <person name="Kaur J."/>
            <person name="Dua A."/>
            <person name="Singh A.K."/>
            <person name="Verma M."/>
            <person name="Kaur J."/>
            <person name="Khurana J.P."/>
            <person name="Khurana P."/>
            <person name="Mathur S."/>
            <person name="Lal R."/>
        </authorList>
    </citation>
    <scope>NUCLEOTIDE SEQUENCE [LARGE SCALE GENOMIC DNA]</scope>
    <source>
        <strain evidence="3">DSM 16412 / CCM 7286 / MTCC 6364 / B90A</strain>
    </source>
</reference>
<keyword evidence="1" id="KW-1133">Transmembrane helix</keyword>
<accession>A0A1L5BKP6</accession>